<name>A0A0U2W145_9CREN</name>
<accession>A0A0U2W145</accession>
<dbReference type="AlphaFoldDB" id="A0A0U2W145"/>
<evidence type="ECO:0000313" key="5">
    <source>
        <dbReference type="EMBL" id="ALU30804.1"/>
    </source>
</evidence>
<feature type="domain" description="ABC transporter" evidence="4">
    <location>
        <begin position="2"/>
        <end position="248"/>
    </location>
</feature>
<dbReference type="GO" id="GO:0015833">
    <property type="term" value="P:peptide transport"/>
    <property type="evidence" value="ECO:0007669"/>
    <property type="project" value="InterPro"/>
</dbReference>
<dbReference type="GeneID" id="14552258"/>
<dbReference type="Proteomes" id="UP000060043">
    <property type="component" value="Chromosome"/>
</dbReference>
<dbReference type="InterPro" id="IPR027417">
    <property type="entry name" value="P-loop_NTPase"/>
</dbReference>
<dbReference type="Pfam" id="PF00005">
    <property type="entry name" value="ABC_tran"/>
    <property type="match status" value="1"/>
</dbReference>
<dbReference type="PANTHER" id="PTHR43230:SF3">
    <property type="entry name" value="ABC-TYPE DIPEPTIDE_OLIGOPEPTIDE TRANSPORT SYSTEM, ATPASE COMPONENT"/>
    <property type="match status" value="1"/>
</dbReference>
<sequence length="313" mass="34825">MIETQGLKVYFKSRDVIVKAVDGVDIKVKEREIVGLVGESGSGKTTLGRTILNLQRPTAGKVLWNGKDVFKLKGKEEKAFRKENQIIFQNPYEAVDIRLKVYDIVAEGIRVHGITKSKDEEREMILKALKDVGLTPEEEYANSLPNQLSGGQLQRVAIARALVLDPSFIVADEPVSMLDMSIRAGVLDIFLKLKEERGKSVLMITHDISTIGYVADRIYVMYQGKIIESGPADEVLGNPLHPYTKALISAVPIPDPSGRTTLFSLTVKEETEPYNGKGCRYYPRCPFAMDVCRQKEPGLTGGTNDHYVACFLY</sequence>
<dbReference type="Pfam" id="PF08352">
    <property type="entry name" value="oligo_HPY"/>
    <property type="match status" value="1"/>
</dbReference>
<dbReference type="InterPro" id="IPR003439">
    <property type="entry name" value="ABC_transporter-like_ATP-bd"/>
</dbReference>
<dbReference type="EMBL" id="CP013695">
    <property type="protein sequence ID" value="ALU30804.1"/>
    <property type="molecule type" value="Genomic_DNA"/>
</dbReference>
<evidence type="ECO:0000313" key="6">
    <source>
        <dbReference type="Proteomes" id="UP000060043"/>
    </source>
</evidence>
<keyword evidence="1" id="KW-0813">Transport</keyword>
<evidence type="ECO:0000256" key="3">
    <source>
        <dbReference type="ARBA" id="ARBA00022840"/>
    </source>
</evidence>
<gene>
    <name evidence="5" type="ORF">ATZ20_00715</name>
</gene>
<dbReference type="PROSITE" id="PS00211">
    <property type="entry name" value="ABC_TRANSPORTER_1"/>
    <property type="match status" value="1"/>
</dbReference>
<dbReference type="GO" id="GO:0016887">
    <property type="term" value="F:ATP hydrolysis activity"/>
    <property type="evidence" value="ECO:0007669"/>
    <property type="project" value="InterPro"/>
</dbReference>
<dbReference type="PANTHER" id="PTHR43230">
    <property type="entry name" value="ABC-TYPE DIPEPTIDE/OLIGOPEPTIDE TRANSPORT SYSTEM, ATPASE COMPONENT"/>
    <property type="match status" value="1"/>
</dbReference>
<dbReference type="CDD" id="cd03257">
    <property type="entry name" value="ABC_NikE_OppD_transporters"/>
    <property type="match status" value="1"/>
</dbReference>
<evidence type="ECO:0000259" key="4">
    <source>
        <dbReference type="PROSITE" id="PS50893"/>
    </source>
</evidence>
<evidence type="ECO:0000256" key="2">
    <source>
        <dbReference type="ARBA" id="ARBA00022741"/>
    </source>
</evidence>
<protein>
    <submittedName>
        <fullName evidence="5">Oligopeptide ABC transporter ATP-binding protein</fullName>
    </submittedName>
</protein>
<proteinExistence type="predicted"/>
<dbReference type="SMART" id="SM00382">
    <property type="entry name" value="AAA"/>
    <property type="match status" value="1"/>
</dbReference>
<dbReference type="PROSITE" id="PS50893">
    <property type="entry name" value="ABC_TRANSPORTER_2"/>
    <property type="match status" value="1"/>
</dbReference>
<dbReference type="GO" id="GO:0005524">
    <property type="term" value="F:ATP binding"/>
    <property type="evidence" value="ECO:0007669"/>
    <property type="project" value="UniProtKB-KW"/>
</dbReference>
<dbReference type="NCBIfam" id="TIGR01727">
    <property type="entry name" value="oligo_HPY"/>
    <property type="match status" value="1"/>
</dbReference>
<keyword evidence="3 5" id="KW-0067">ATP-binding</keyword>
<dbReference type="InterPro" id="IPR013563">
    <property type="entry name" value="Oligopep_ABC_C"/>
</dbReference>
<dbReference type="OMA" id="YIYVGQH"/>
<dbReference type="Gene3D" id="3.40.50.300">
    <property type="entry name" value="P-loop containing nucleotide triphosphate hydrolases"/>
    <property type="match status" value="1"/>
</dbReference>
<dbReference type="SUPFAM" id="SSF52540">
    <property type="entry name" value="P-loop containing nucleoside triphosphate hydrolases"/>
    <property type="match status" value="1"/>
</dbReference>
<evidence type="ECO:0000256" key="1">
    <source>
        <dbReference type="ARBA" id="ARBA00022448"/>
    </source>
</evidence>
<dbReference type="InterPro" id="IPR017871">
    <property type="entry name" value="ABC_transporter-like_CS"/>
</dbReference>
<reference evidence="5 6" key="1">
    <citation type="submission" date="2015-12" db="EMBL/GenBank/DDBJ databases">
        <title>A stable core within a dynamic pangenome in Sulfolobus acidocaldarius.</title>
        <authorList>
            <person name="Anderson R."/>
            <person name="Kouris A."/>
            <person name="Seward C."/>
            <person name="Campbell K."/>
            <person name="Whitaker R."/>
        </authorList>
    </citation>
    <scope>NUCLEOTIDE SEQUENCE [LARGE SCALE GENOMIC DNA]</scope>
    <source>
        <strain evidence="5 6">NG05B_CO5_07</strain>
    </source>
</reference>
<dbReference type="OrthoDB" id="18209at2157"/>
<dbReference type="RefSeq" id="WP_011278573.1">
    <property type="nucleotide sequence ID" value="NZ_BHWZ01000004.1"/>
</dbReference>
<organism evidence="5 6">
    <name type="scientific">Sulfolobus acidocaldarius</name>
    <dbReference type="NCBI Taxonomy" id="2285"/>
    <lineage>
        <taxon>Archaea</taxon>
        <taxon>Thermoproteota</taxon>
        <taxon>Thermoprotei</taxon>
        <taxon>Sulfolobales</taxon>
        <taxon>Sulfolobaceae</taxon>
        <taxon>Sulfolobus</taxon>
    </lineage>
</organism>
<dbReference type="InterPro" id="IPR003593">
    <property type="entry name" value="AAA+_ATPase"/>
</dbReference>
<keyword evidence="2" id="KW-0547">Nucleotide-binding</keyword>
<dbReference type="FunFam" id="3.40.50.300:FF:000016">
    <property type="entry name" value="Oligopeptide ABC transporter ATP-binding component"/>
    <property type="match status" value="1"/>
</dbReference>